<sequence>MRRTGAKSTYEGSERFKMALLIEINAKPNLRVDRVESDRTCGRIHGCGGCGCGGTKGHGRERRRRAEGTKEQPFGSFRGESTHLKVSGPHTLILGSASLL</sequence>
<comment type="caution">
    <text evidence="2">The sequence shown here is derived from an EMBL/GenBank/DDBJ whole genome shotgun (WGS) entry which is preliminary data.</text>
</comment>
<gene>
    <name evidence="2" type="ORF">B296_00021360</name>
</gene>
<accession>A0A427AYM3</accession>
<name>A0A427AYM3_ENSVE</name>
<evidence type="ECO:0000313" key="3">
    <source>
        <dbReference type="Proteomes" id="UP000287651"/>
    </source>
</evidence>
<evidence type="ECO:0000313" key="2">
    <source>
        <dbReference type="EMBL" id="RRT81341.1"/>
    </source>
</evidence>
<feature type="region of interest" description="Disordered" evidence="1">
    <location>
        <begin position="55"/>
        <end position="85"/>
    </location>
</feature>
<proteinExistence type="predicted"/>
<reference evidence="2 3" key="1">
    <citation type="journal article" date="2014" name="Agronomy (Basel)">
        <title>A Draft Genome Sequence for Ensete ventricosum, the Drought-Tolerant Tree Against Hunger.</title>
        <authorList>
            <person name="Harrison J."/>
            <person name="Moore K.A."/>
            <person name="Paszkiewicz K."/>
            <person name="Jones T."/>
            <person name="Grant M."/>
            <person name="Ambacheew D."/>
            <person name="Muzemil S."/>
            <person name="Studholme D.J."/>
        </authorList>
    </citation>
    <scope>NUCLEOTIDE SEQUENCE [LARGE SCALE GENOMIC DNA]</scope>
</reference>
<protein>
    <submittedName>
        <fullName evidence="2">Uncharacterized protein</fullName>
    </submittedName>
</protein>
<organism evidence="2 3">
    <name type="scientific">Ensete ventricosum</name>
    <name type="common">Abyssinian banana</name>
    <name type="synonym">Musa ensete</name>
    <dbReference type="NCBI Taxonomy" id="4639"/>
    <lineage>
        <taxon>Eukaryota</taxon>
        <taxon>Viridiplantae</taxon>
        <taxon>Streptophyta</taxon>
        <taxon>Embryophyta</taxon>
        <taxon>Tracheophyta</taxon>
        <taxon>Spermatophyta</taxon>
        <taxon>Magnoliopsida</taxon>
        <taxon>Liliopsida</taxon>
        <taxon>Zingiberales</taxon>
        <taxon>Musaceae</taxon>
        <taxon>Ensete</taxon>
    </lineage>
</organism>
<dbReference type="Proteomes" id="UP000287651">
    <property type="component" value="Unassembled WGS sequence"/>
</dbReference>
<dbReference type="EMBL" id="AMZH03000933">
    <property type="protein sequence ID" value="RRT81341.1"/>
    <property type="molecule type" value="Genomic_DNA"/>
</dbReference>
<dbReference type="AlphaFoldDB" id="A0A427AYM3"/>
<evidence type="ECO:0000256" key="1">
    <source>
        <dbReference type="SAM" id="MobiDB-lite"/>
    </source>
</evidence>